<evidence type="ECO:0000256" key="1">
    <source>
        <dbReference type="SAM" id="Phobius"/>
    </source>
</evidence>
<reference evidence="2 3" key="1">
    <citation type="submission" date="2017-07" db="EMBL/GenBank/DDBJ databases">
        <title>Paenibacillus herberti R33 genome sequencing and assembly.</title>
        <authorList>
            <person name="Su W."/>
        </authorList>
    </citation>
    <scope>NUCLEOTIDE SEQUENCE [LARGE SCALE GENOMIC DNA]</scope>
    <source>
        <strain evidence="2 3">R33</strain>
    </source>
</reference>
<organism evidence="2 3">
    <name type="scientific">Paenibacillus herberti</name>
    <dbReference type="NCBI Taxonomy" id="1619309"/>
    <lineage>
        <taxon>Bacteria</taxon>
        <taxon>Bacillati</taxon>
        <taxon>Bacillota</taxon>
        <taxon>Bacilli</taxon>
        <taxon>Bacillales</taxon>
        <taxon>Paenibacillaceae</taxon>
        <taxon>Paenibacillus</taxon>
    </lineage>
</organism>
<dbReference type="EMBL" id="NMUQ01000002">
    <property type="protein sequence ID" value="OXM14350.1"/>
    <property type="molecule type" value="Genomic_DNA"/>
</dbReference>
<protein>
    <submittedName>
        <fullName evidence="2">Uncharacterized protein</fullName>
    </submittedName>
</protein>
<dbReference type="Proteomes" id="UP000215145">
    <property type="component" value="Unassembled WGS sequence"/>
</dbReference>
<keyword evidence="1" id="KW-1133">Transmembrane helix</keyword>
<sequence length="72" mass="8512">MSWRMKRKKRSFFIPASILSLIILSFFGFLFSMDNGDSYKKNNEDIEKVNSNNVSTDKENVYEKIKQKDIII</sequence>
<keyword evidence="1" id="KW-0472">Membrane</keyword>
<gene>
    <name evidence="2" type="ORF">CGZ75_15490</name>
</gene>
<dbReference type="AlphaFoldDB" id="A0A229NWS9"/>
<feature type="transmembrane region" description="Helical" evidence="1">
    <location>
        <begin position="12"/>
        <end position="33"/>
    </location>
</feature>
<comment type="caution">
    <text evidence="2">The sequence shown here is derived from an EMBL/GenBank/DDBJ whole genome shotgun (WGS) entry which is preliminary data.</text>
</comment>
<keyword evidence="1" id="KW-0812">Transmembrane</keyword>
<name>A0A229NWS9_9BACL</name>
<accession>A0A229NWS9</accession>
<keyword evidence="3" id="KW-1185">Reference proteome</keyword>
<proteinExistence type="predicted"/>
<evidence type="ECO:0000313" key="2">
    <source>
        <dbReference type="EMBL" id="OXM14350.1"/>
    </source>
</evidence>
<evidence type="ECO:0000313" key="3">
    <source>
        <dbReference type="Proteomes" id="UP000215145"/>
    </source>
</evidence>
<dbReference type="RefSeq" id="WP_089525174.1">
    <property type="nucleotide sequence ID" value="NZ_NMUQ01000002.1"/>
</dbReference>